<organism evidence="1">
    <name type="scientific">Dyadobacter sp. 676</name>
    <dbReference type="NCBI Taxonomy" id="3088362"/>
    <lineage>
        <taxon>Bacteria</taxon>
        <taxon>Pseudomonadati</taxon>
        <taxon>Bacteroidota</taxon>
        <taxon>Cytophagia</taxon>
        <taxon>Cytophagales</taxon>
        <taxon>Spirosomataceae</taxon>
        <taxon>Dyadobacter</taxon>
    </lineage>
</organism>
<dbReference type="AlphaFoldDB" id="A0AAU8FHZ0"/>
<dbReference type="EMBL" id="CP159289">
    <property type="protein sequence ID" value="XCH23523.1"/>
    <property type="molecule type" value="Genomic_DNA"/>
</dbReference>
<sequence length="82" mass="9098">MDIRNTLSVGEDFLPMLADCKERKVKAEMILDRNGLERAEGFVKNILNQSADPAIELEDGTVIQLKTIVAVNGLFLPSYSEC</sequence>
<dbReference type="RefSeq" id="WP_353718847.1">
    <property type="nucleotide sequence ID" value="NZ_CP159289.1"/>
</dbReference>
<gene>
    <name evidence="1" type="ORF">ABV298_24940</name>
</gene>
<evidence type="ECO:0000313" key="1">
    <source>
        <dbReference type="EMBL" id="XCH23523.1"/>
    </source>
</evidence>
<protein>
    <submittedName>
        <fullName evidence="1">Uncharacterized protein</fullName>
    </submittedName>
</protein>
<proteinExistence type="predicted"/>
<accession>A0AAU8FHZ0</accession>
<reference evidence="1" key="1">
    <citation type="submission" date="2024-06" db="EMBL/GenBank/DDBJ databases">
        <title>Sequencing and assembly of the genome of Dyadobacter sp. strain 676, a symbiont of Cyamopsis tetragonoloba.</title>
        <authorList>
            <person name="Guro P."/>
            <person name="Sazanova A."/>
            <person name="Kuznetsova I."/>
            <person name="Belimov A."/>
            <person name="Safronova V."/>
        </authorList>
    </citation>
    <scope>NUCLEOTIDE SEQUENCE</scope>
    <source>
        <strain evidence="1">676</strain>
    </source>
</reference>
<name>A0AAU8FHZ0_9BACT</name>